<gene>
    <name evidence="1" type="ORF">ACFFX0_25920</name>
</gene>
<sequence>METASRSTTFTVVGSLIAAATLASIFSPSAPNVLARPWMVSWSDLWFRDGRLSRRVALMTRRLGLPFLPTLDCLQPSSSGMR</sequence>
<dbReference type="EMBL" id="JBHMFI010000002">
    <property type="protein sequence ID" value="MFB9074441.1"/>
    <property type="molecule type" value="Genomic_DNA"/>
</dbReference>
<evidence type="ECO:0000313" key="1">
    <source>
        <dbReference type="EMBL" id="MFB9074441.1"/>
    </source>
</evidence>
<accession>A0ABV5G658</accession>
<name>A0ABV5G658_9MICC</name>
<keyword evidence="2" id="KW-1185">Reference proteome</keyword>
<protein>
    <recommendedName>
        <fullName evidence="3">Secreted protein</fullName>
    </recommendedName>
</protein>
<evidence type="ECO:0008006" key="3">
    <source>
        <dbReference type="Google" id="ProtNLM"/>
    </source>
</evidence>
<dbReference type="Proteomes" id="UP001589575">
    <property type="component" value="Unassembled WGS sequence"/>
</dbReference>
<comment type="caution">
    <text evidence="1">The sequence shown here is derived from an EMBL/GenBank/DDBJ whole genome shotgun (WGS) entry which is preliminary data.</text>
</comment>
<organism evidence="1 2">
    <name type="scientific">Citricoccus parietis</name>
    <dbReference type="NCBI Taxonomy" id="592307"/>
    <lineage>
        <taxon>Bacteria</taxon>
        <taxon>Bacillati</taxon>
        <taxon>Actinomycetota</taxon>
        <taxon>Actinomycetes</taxon>
        <taxon>Micrococcales</taxon>
        <taxon>Micrococcaceae</taxon>
        <taxon>Citricoccus</taxon>
    </lineage>
</organism>
<evidence type="ECO:0000313" key="2">
    <source>
        <dbReference type="Proteomes" id="UP001589575"/>
    </source>
</evidence>
<proteinExistence type="predicted"/>
<reference evidence="1 2" key="1">
    <citation type="submission" date="2024-09" db="EMBL/GenBank/DDBJ databases">
        <authorList>
            <person name="Sun Q."/>
            <person name="Mori K."/>
        </authorList>
    </citation>
    <scope>NUCLEOTIDE SEQUENCE [LARGE SCALE GENOMIC DNA]</scope>
    <source>
        <strain evidence="1 2">CCM 7609</strain>
    </source>
</reference>